<feature type="modified residue" description="4-aspartylphosphate" evidence="10">
    <location>
        <position position="71"/>
    </location>
</feature>
<dbReference type="Gene3D" id="1.10.10.10">
    <property type="entry name" value="Winged helix-like DNA-binding domain superfamily/Winged helix DNA-binding domain"/>
    <property type="match status" value="1"/>
</dbReference>
<dbReference type="InterPro" id="IPR011006">
    <property type="entry name" value="CheY-like_superfamily"/>
</dbReference>
<evidence type="ECO:0000256" key="9">
    <source>
        <dbReference type="PIRNR" id="PIRNR006171"/>
    </source>
</evidence>
<dbReference type="InterPro" id="IPR051271">
    <property type="entry name" value="2C-system_Tx_regulators"/>
</dbReference>
<dbReference type="GO" id="GO:0000156">
    <property type="term" value="F:phosphorelay response regulator activity"/>
    <property type="evidence" value="ECO:0007669"/>
    <property type="project" value="TreeGrafter"/>
</dbReference>
<dbReference type="EMBL" id="CP024988">
    <property type="protein sequence ID" value="AWT26561.1"/>
    <property type="molecule type" value="Genomic_DNA"/>
</dbReference>
<dbReference type="PROSITE" id="PS00519">
    <property type="entry name" value="HTH_ASNC_1"/>
    <property type="match status" value="1"/>
</dbReference>
<evidence type="ECO:0000256" key="10">
    <source>
        <dbReference type="PROSITE-ProRule" id="PRU00169"/>
    </source>
</evidence>
<dbReference type="PANTHER" id="PTHR45526:SF1">
    <property type="entry name" value="TRANSCRIPTIONAL REGULATORY PROTEIN DCUR-RELATED"/>
    <property type="match status" value="1"/>
</dbReference>
<keyword evidence="8 9" id="KW-0804">Transcription</keyword>
<dbReference type="SMART" id="SM00448">
    <property type="entry name" value="REC"/>
    <property type="match status" value="1"/>
</dbReference>
<protein>
    <recommendedName>
        <fullName evidence="9">Transcriptional regulatory protein</fullName>
    </recommendedName>
</protein>
<evidence type="ECO:0000256" key="3">
    <source>
        <dbReference type="ARBA" id="ARBA00022553"/>
    </source>
</evidence>
<name>A0A2Z3YSC8_9CORY</name>
<dbReference type="KEGG" id="cpre:Csp1_17820"/>
<evidence type="ECO:0000256" key="7">
    <source>
        <dbReference type="ARBA" id="ARBA00023159"/>
    </source>
</evidence>
<keyword evidence="4 9" id="KW-0902">Two-component regulatory system</keyword>
<keyword evidence="2 9" id="KW-0963">Cytoplasm</keyword>
<evidence type="ECO:0000256" key="5">
    <source>
        <dbReference type="ARBA" id="ARBA00023015"/>
    </source>
</evidence>
<dbReference type="STRING" id="1737425.GCA_900049755_02709"/>
<keyword evidence="6 9" id="KW-0238">DNA-binding</keyword>
<dbReference type="InterPro" id="IPR011991">
    <property type="entry name" value="ArsR-like_HTH"/>
</dbReference>
<dbReference type="SUPFAM" id="SSF46785">
    <property type="entry name" value="Winged helix' DNA-binding domain"/>
    <property type="match status" value="1"/>
</dbReference>
<dbReference type="InterPro" id="IPR001789">
    <property type="entry name" value="Sig_transdc_resp-reg_receiver"/>
</dbReference>
<sequence length="235" mass="25029">MAASDRTGTGGTSASPRGHGVLVVDDDFRVAQIHADVVSATPGFVVRGTARSVAEARGMISDRRPDLLLADVFLPDGDGVELVRSSGLDAFVLTAAVEPATVRRALSAGVHAYLVKPFTRQELTGRLERYARYRRIVDTPHPLSQRDIDRAVASLHGSTRPVTTAASATEKLLLDALGDRELSATELAELTGVSRATAQRRLAALAGRGIVGVHLRYGRSGRPEHLYARSTGSGW</sequence>
<dbReference type="Pfam" id="PF09339">
    <property type="entry name" value="HTH_IclR"/>
    <property type="match status" value="1"/>
</dbReference>
<dbReference type="PANTHER" id="PTHR45526">
    <property type="entry name" value="TRANSCRIPTIONAL REGULATORY PROTEIN DPIA"/>
    <property type="match status" value="1"/>
</dbReference>
<evidence type="ECO:0000256" key="4">
    <source>
        <dbReference type="ARBA" id="ARBA00023012"/>
    </source>
</evidence>
<evidence type="ECO:0000256" key="1">
    <source>
        <dbReference type="ARBA" id="ARBA00004496"/>
    </source>
</evidence>
<dbReference type="Proteomes" id="UP000247696">
    <property type="component" value="Chromosome"/>
</dbReference>
<dbReference type="PIRSF" id="PIRSF006171">
    <property type="entry name" value="RR_citrat_malat"/>
    <property type="match status" value="1"/>
</dbReference>
<evidence type="ECO:0000259" key="11">
    <source>
        <dbReference type="PROSITE" id="PS50110"/>
    </source>
</evidence>
<dbReference type="Pfam" id="PF00072">
    <property type="entry name" value="Response_reg"/>
    <property type="match status" value="1"/>
</dbReference>
<keyword evidence="5 9" id="KW-0805">Transcription regulation</keyword>
<dbReference type="InterPro" id="IPR005471">
    <property type="entry name" value="Tscrpt_reg_IclR_N"/>
</dbReference>
<evidence type="ECO:0000256" key="2">
    <source>
        <dbReference type="ARBA" id="ARBA00022490"/>
    </source>
</evidence>
<keyword evidence="13" id="KW-1185">Reference proteome</keyword>
<comment type="subcellular location">
    <subcellularLocation>
        <location evidence="1 9">Cytoplasm</location>
    </subcellularLocation>
</comment>
<evidence type="ECO:0000256" key="6">
    <source>
        <dbReference type="ARBA" id="ARBA00023125"/>
    </source>
</evidence>
<evidence type="ECO:0000313" key="12">
    <source>
        <dbReference type="EMBL" id="AWT26561.1"/>
    </source>
</evidence>
<reference evidence="13" key="1">
    <citation type="submission" date="2017-11" db="EMBL/GenBank/DDBJ databases">
        <title>Otitis media/interna in a cat caused by the recently described species Corynebacterium provencense.</title>
        <authorList>
            <person name="Kittl S."/>
            <person name="Brodard I."/>
            <person name="Rychener L."/>
            <person name="Jores J."/>
            <person name="Roosje P."/>
            <person name="Gobeli Brawand S."/>
        </authorList>
    </citation>
    <scope>NUCLEOTIDE SEQUENCE [LARGE SCALE GENOMIC DNA]</scope>
    <source>
        <strain evidence="13">17KM38</strain>
    </source>
</reference>
<dbReference type="InterPro" id="IPR036390">
    <property type="entry name" value="WH_DNA-bd_sf"/>
</dbReference>
<organism evidence="12 13">
    <name type="scientific">Corynebacterium provencense</name>
    <dbReference type="NCBI Taxonomy" id="1737425"/>
    <lineage>
        <taxon>Bacteria</taxon>
        <taxon>Bacillati</taxon>
        <taxon>Actinomycetota</taxon>
        <taxon>Actinomycetes</taxon>
        <taxon>Mycobacteriales</taxon>
        <taxon>Corynebacteriaceae</taxon>
        <taxon>Corynebacterium</taxon>
    </lineage>
</organism>
<dbReference type="PROSITE" id="PS50110">
    <property type="entry name" value="RESPONSE_REGULATORY"/>
    <property type="match status" value="1"/>
</dbReference>
<dbReference type="CDD" id="cd00090">
    <property type="entry name" value="HTH_ARSR"/>
    <property type="match status" value="1"/>
</dbReference>
<dbReference type="InterPro" id="IPR036388">
    <property type="entry name" value="WH-like_DNA-bd_sf"/>
</dbReference>
<dbReference type="Gene3D" id="3.40.50.2300">
    <property type="match status" value="1"/>
</dbReference>
<evidence type="ECO:0000256" key="8">
    <source>
        <dbReference type="ARBA" id="ARBA00023163"/>
    </source>
</evidence>
<dbReference type="InterPro" id="IPR024187">
    <property type="entry name" value="Sig_transdc_resp-reg_cit/mal"/>
</dbReference>
<dbReference type="AlphaFoldDB" id="A0A2Z3YSC8"/>
<proteinExistence type="predicted"/>
<dbReference type="SUPFAM" id="SSF52172">
    <property type="entry name" value="CheY-like"/>
    <property type="match status" value="1"/>
</dbReference>
<gene>
    <name evidence="12" type="primary">citT</name>
    <name evidence="12" type="ORF">Csp1_17820</name>
</gene>
<dbReference type="GO" id="GO:0005737">
    <property type="term" value="C:cytoplasm"/>
    <property type="evidence" value="ECO:0007669"/>
    <property type="project" value="UniProtKB-SubCell"/>
</dbReference>
<keyword evidence="3 10" id="KW-0597">Phosphoprotein</keyword>
<dbReference type="InterPro" id="IPR019885">
    <property type="entry name" value="Tscrpt_reg_HTH_AsnC-type_CS"/>
</dbReference>
<dbReference type="RefSeq" id="WP_066589290.1">
    <property type="nucleotide sequence ID" value="NZ_CABKVS010000002.1"/>
</dbReference>
<dbReference type="GO" id="GO:0003677">
    <property type="term" value="F:DNA binding"/>
    <property type="evidence" value="ECO:0007669"/>
    <property type="project" value="UniProtKB-KW"/>
</dbReference>
<accession>A0A2Z3YSC8</accession>
<evidence type="ECO:0000313" key="13">
    <source>
        <dbReference type="Proteomes" id="UP000247696"/>
    </source>
</evidence>
<feature type="domain" description="Response regulatory" evidence="11">
    <location>
        <begin position="20"/>
        <end position="131"/>
    </location>
</feature>
<dbReference type="GO" id="GO:0003700">
    <property type="term" value="F:DNA-binding transcription factor activity"/>
    <property type="evidence" value="ECO:0007669"/>
    <property type="project" value="InterPro"/>
</dbReference>
<keyword evidence="7 9" id="KW-0010">Activator</keyword>